<name>A0ACA9LWQ3_9GLOM</name>
<keyword evidence="2" id="KW-1185">Reference proteome</keyword>
<sequence>QKFSHISSLQQEDFNTNLFVKEHKDISDELVENYNDIIDSSKELSDCEDIDIDSLEESNNSININDNFSEEFISNDLYSECILITPSNASNSSRESSDDEDFFSKIVNKASEFNNLLQSNSEFLPYFENITAALLFSTTAYDDLVDIMNNPNFDLNHVPVNILAKKTSSNSKNIKKAYYLSINDIIWHVLNNSSLMKYMYFGPGQEVNKKTCQASKEQLTNNNLDLAQLLRYCHITKEQLNEVLSVSTARECEIIMTKYGLCKKAPVLSQLIWDQHLQILQDIYHMTSDKVMHLLNLTVDLFSPKGQISFLKAWKSFEYPTYWGKLPNPISHYKSFIMSIFN</sequence>
<feature type="non-terminal residue" evidence="1">
    <location>
        <position position="1"/>
    </location>
</feature>
<comment type="caution">
    <text evidence="1">The sequence shown here is derived from an EMBL/GenBank/DDBJ whole genome shotgun (WGS) entry which is preliminary data.</text>
</comment>
<organism evidence="1 2">
    <name type="scientific">Cetraspora pellucida</name>
    <dbReference type="NCBI Taxonomy" id="1433469"/>
    <lineage>
        <taxon>Eukaryota</taxon>
        <taxon>Fungi</taxon>
        <taxon>Fungi incertae sedis</taxon>
        <taxon>Mucoromycota</taxon>
        <taxon>Glomeromycotina</taxon>
        <taxon>Glomeromycetes</taxon>
        <taxon>Diversisporales</taxon>
        <taxon>Gigasporaceae</taxon>
        <taxon>Cetraspora</taxon>
    </lineage>
</organism>
<accession>A0ACA9LWQ3</accession>
<reference evidence="1" key="1">
    <citation type="submission" date="2021-06" db="EMBL/GenBank/DDBJ databases">
        <authorList>
            <person name="Kallberg Y."/>
            <person name="Tangrot J."/>
            <person name="Rosling A."/>
        </authorList>
    </citation>
    <scope>NUCLEOTIDE SEQUENCE</scope>
    <source>
        <strain evidence="1">28 12/20/2015</strain>
    </source>
</reference>
<protein>
    <submittedName>
        <fullName evidence="1">1987_t:CDS:1</fullName>
    </submittedName>
</protein>
<evidence type="ECO:0000313" key="1">
    <source>
        <dbReference type="EMBL" id="CAG8548540.1"/>
    </source>
</evidence>
<dbReference type="EMBL" id="CAJVPW010004990">
    <property type="protein sequence ID" value="CAG8548540.1"/>
    <property type="molecule type" value="Genomic_DNA"/>
</dbReference>
<dbReference type="Proteomes" id="UP000789366">
    <property type="component" value="Unassembled WGS sequence"/>
</dbReference>
<gene>
    <name evidence="1" type="ORF">SPELUC_LOCUS5112</name>
</gene>
<proteinExistence type="predicted"/>
<evidence type="ECO:0000313" key="2">
    <source>
        <dbReference type="Proteomes" id="UP000789366"/>
    </source>
</evidence>